<dbReference type="Proteomes" id="UP001198962">
    <property type="component" value="Unassembled WGS sequence"/>
</dbReference>
<proteinExistence type="predicted"/>
<dbReference type="GO" id="GO:0016791">
    <property type="term" value="F:phosphatase activity"/>
    <property type="evidence" value="ECO:0007669"/>
    <property type="project" value="TreeGrafter"/>
</dbReference>
<keyword evidence="1" id="KW-0378">Hydrolase</keyword>
<dbReference type="InterPro" id="IPR023214">
    <property type="entry name" value="HAD_sf"/>
</dbReference>
<dbReference type="SFLD" id="SFLDG01140">
    <property type="entry name" value="C2.B:_Phosphomannomutase_and_P"/>
    <property type="match status" value="1"/>
</dbReference>
<protein>
    <submittedName>
        <fullName evidence="1">Cof-type HAD-IIB family hydrolase</fullName>
    </submittedName>
</protein>
<organism evidence="1 2">
    <name type="scientific">Brotaphodocola catenula</name>
    <dbReference type="NCBI Taxonomy" id="2885361"/>
    <lineage>
        <taxon>Bacteria</taxon>
        <taxon>Bacillati</taxon>
        <taxon>Bacillota</taxon>
        <taxon>Clostridia</taxon>
        <taxon>Lachnospirales</taxon>
        <taxon>Lachnospiraceae</taxon>
        <taxon>Brotaphodocola</taxon>
    </lineage>
</organism>
<dbReference type="SFLD" id="SFLDS00003">
    <property type="entry name" value="Haloacid_Dehalogenase"/>
    <property type="match status" value="1"/>
</dbReference>
<evidence type="ECO:0000313" key="2">
    <source>
        <dbReference type="Proteomes" id="UP001198962"/>
    </source>
</evidence>
<dbReference type="PANTHER" id="PTHR10000">
    <property type="entry name" value="PHOSPHOSERINE PHOSPHATASE"/>
    <property type="match status" value="1"/>
</dbReference>
<dbReference type="PANTHER" id="PTHR10000:SF25">
    <property type="entry name" value="PHOSPHATASE YKRA-RELATED"/>
    <property type="match status" value="1"/>
</dbReference>
<sequence length="269" mass="30369">MKETMKDKKNGIVSFDMDMTLLDHADYKIPESAKKAVELLREHYYIVVATGRDLDSPFSAGLKEMVEPDAVIHLNGTKITVGDKQIYEHLMDHALVERMLRFAEGKEFSIGMSSGTEDYYVNPKFVEHHDIKRWGVTERNFQDPWKLLELPVRTLTYIGAEPGCHEVEEAFPEVKLPMFSSREGADIVEKQSSKAEGLKRLCAYYDIPIENTVAFGDSMNDYEIIQTAGIGVAMGNAIEILKQNADYVTDEIGKDGVWNACVKLNLIQP</sequence>
<keyword evidence="2" id="KW-1185">Reference proteome</keyword>
<dbReference type="AlphaFoldDB" id="A0AAE3AL90"/>
<dbReference type="EMBL" id="JAJEPU010000003">
    <property type="protein sequence ID" value="MCC2163686.1"/>
    <property type="molecule type" value="Genomic_DNA"/>
</dbReference>
<dbReference type="InterPro" id="IPR006379">
    <property type="entry name" value="HAD-SF_hydro_IIB"/>
</dbReference>
<dbReference type="Gene3D" id="3.30.1240.10">
    <property type="match status" value="1"/>
</dbReference>
<comment type="caution">
    <text evidence="1">The sequence shown here is derived from an EMBL/GenBank/DDBJ whole genome shotgun (WGS) entry which is preliminary data.</text>
</comment>
<dbReference type="InterPro" id="IPR036412">
    <property type="entry name" value="HAD-like_sf"/>
</dbReference>
<dbReference type="NCBIfam" id="TIGR01484">
    <property type="entry name" value="HAD-SF-IIB"/>
    <property type="match status" value="1"/>
</dbReference>
<reference evidence="1" key="1">
    <citation type="submission" date="2021-10" db="EMBL/GenBank/DDBJ databases">
        <title>Anaerobic single-cell dispensing facilitates the cultivation of human gut bacteria.</title>
        <authorList>
            <person name="Afrizal A."/>
        </authorList>
    </citation>
    <scope>NUCLEOTIDE SEQUENCE</scope>
    <source>
        <strain evidence="1">CLA-AA-H274</strain>
    </source>
</reference>
<dbReference type="PROSITE" id="PS01229">
    <property type="entry name" value="COF_2"/>
    <property type="match status" value="1"/>
</dbReference>
<dbReference type="Gene3D" id="3.40.50.1000">
    <property type="entry name" value="HAD superfamily/HAD-like"/>
    <property type="match status" value="1"/>
</dbReference>
<evidence type="ECO:0000313" key="1">
    <source>
        <dbReference type="EMBL" id="MCC2163686.1"/>
    </source>
</evidence>
<dbReference type="GO" id="GO:0000287">
    <property type="term" value="F:magnesium ion binding"/>
    <property type="evidence" value="ECO:0007669"/>
    <property type="project" value="TreeGrafter"/>
</dbReference>
<dbReference type="Pfam" id="PF08282">
    <property type="entry name" value="Hydrolase_3"/>
    <property type="match status" value="1"/>
</dbReference>
<dbReference type="GO" id="GO:0005829">
    <property type="term" value="C:cytosol"/>
    <property type="evidence" value="ECO:0007669"/>
    <property type="project" value="TreeGrafter"/>
</dbReference>
<dbReference type="SUPFAM" id="SSF56784">
    <property type="entry name" value="HAD-like"/>
    <property type="match status" value="1"/>
</dbReference>
<accession>A0AAE3AL90</accession>
<name>A0AAE3AL90_9FIRM</name>
<gene>
    <name evidence="1" type="ORF">LKD32_02110</name>
</gene>
<dbReference type="RefSeq" id="WP_308450495.1">
    <property type="nucleotide sequence ID" value="NZ_JAJEPU010000003.1"/>
</dbReference>